<protein>
    <recommendedName>
        <fullName evidence="5">DUF4190 domain-containing protein</fullName>
    </recommendedName>
</protein>
<keyword evidence="2" id="KW-1133">Transmembrane helix</keyword>
<dbReference type="Proteomes" id="UP000199103">
    <property type="component" value="Chromosome I"/>
</dbReference>
<organism evidence="3 4">
    <name type="scientific">Microlunatus soli</name>
    <dbReference type="NCBI Taxonomy" id="630515"/>
    <lineage>
        <taxon>Bacteria</taxon>
        <taxon>Bacillati</taxon>
        <taxon>Actinomycetota</taxon>
        <taxon>Actinomycetes</taxon>
        <taxon>Propionibacteriales</taxon>
        <taxon>Propionibacteriaceae</taxon>
        <taxon>Microlunatus</taxon>
    </lineage>
</organism>
<gene>
    <name evidence="3" type="ORF">SAMN04489812_3888</name>
</gene>
<evidence type="ECO:0000256" key="1">
    <source>
        <dbReference type="SAM" id="MobiDB-lite"/>
    </source>
</evidence>
<reference evidence="3 4" key="1">
    <citation type="submission" date="2016-10" db="EMBL/GenBank/DDBJ databases">
        <authorList>
            <person name="de Groot N.N."/>
        </authorList>
    </citation>
    <scope>NUCLEOTIDE SEQUENCE [LARGE SCALE GENOMIC DNA]</scope>
    <source>
        <strain evidence="3 4">DSM 21800</strain>
    </source>
</reference>
<keyword evidence="2" id="KW-0812">Transmembrane</keyword>
<proteinExistence type="predicted"/>
<dbReference type="STRING" id="630515.SAMN04489812_3888"/>
<evidence type="ECO:0000313" key="3">
    <source>
        <dbReference type="EMBL" id="SDT02903.1"/>
    </source>
</evidence>
<keyword evidence="4" id="KW-1185">Reference proteome</keyword>
<feature type="transmembrane region" description="Helical" evidence="2">
    <location>
        <begin position="155"/>
        <end position="182"/>
    </location>
</feature>
<feature type="transmembrane region" description="Helical" evidence="2">
    <location>
        <begin position="103"/>
        <end position="134"/>
    </location>
</feature>
<sequence length="186" mass="19069">MTSDPGNDGNPGDGFGRSDADGSSWGPGFVHSQDQQPFPGQQPYDQQQYGQQPYDQQPYGQQPYPQTPYGQNPYAAGYGPQVYPQPQSVGYPSAVTPPTNPKAIIALILGIASIALVSLYGIGGLAAGVAAIILGSVAQKEVRADPQHQSGSGMGLAGIITGIIGGFLGLLVVVGLVSLFAVGLGQ</sequence>
<name>A0A1H1X0P8_9ACTN</name>
<dbReference type="EMBL" id="LT629772">
    <property type="protein sequence ID" value="SDT02903.1"/>
    <property type="molecule type" value="Genomic_DNA"/>
</dbReference>
<accession>A0A1H1X0P8</accession>
<evidence type="ECO:0000256" key="2">
    <source>
        <dbReference type="SAM" id="Phobius"/>
    </source>
</evidence>
<evidence type="ECO:0000313" key="4">
    <source>
        <dbReference type="Proteomes" id="UP000199103"/>
    </source>
</evidence>
<feature type="compositionally biased region" description="Low complexity" evidence="1">
    <location>
        <begin position="33"/>
        <end position="74"/>
    </location>
</feature>
<feature type="region of interest" description="Disordered" evidence="1">
    <location>
        <begin position="1"/>
        <end position="77"/>
    </location>
</feature>
<dbReference type="AlphaFoldDB" id="A0A1H1X0P8"/>
<evidence type="ECO:0008006" key="5">
    <source>
        <dbReference type="Google" id="ProtNLM"/>
    </source>
</evidence>
<keyword evidence="2" id="KW-0472">Membrane</keyword>
<dbReference type="RefSeq" id="WP_091527091.1">
    <property type="nucleotide sequence ID" value="NZ_LT629772.1"/>
</dbReference>